<comment type="caution">
    <text evidence="1">The sequence shown here is derived from an EMBL/GenBank/DDBJ whole genome shotgun (WGS) entry which is preliminary data.</text>
</comment>
<dbReference type="Gene3D" id="1.25.40.290">
    <property type="entry name" value="ARM repeat domains"/>
    <property type="match status" value="1"/>
</dbReference>
<keyword evidence="2" id="KW-1185">Reference proteome</keyword>
<dbReference type="Proteomes" id="UP000613208">
    <property type="component" value="Unassembled WGS sequence"/>
</dbReference>
<dbReference type="EMBL" id="BLYI01000031">
    <property type="protein sequence ID" value="GFO85129.1"/>
    <property type="molecule type" value="Genomic_DNA"/>
</dbReference>
<evidence type="ECO:0000313" key="2">
    <source>
        <dbReference type="Proteomes" id="UP000613208"/>
    </source>
</evidence>
<gene>
    <name evidence="1" type="ORF">ANBU17_14760</name>
</gene>
<reference evidence="1" key="1">
    <citation type="submission" date="2020-06" db="EMBL/GenBank/DDBJ databases">
        <title>Characterization of fructooligosaccharide metabolism and fructooligosaccharide-degrading enzymes in human commensal butyrate producers.</title>
        <authorList>
            <person name="Tanno H."/>
            <person name="Fujii T."/>
            <person name="Hirano K."/>
            <person name="Maeno S."/>
            <person name="Tonozuka T."/>
            <person name="Sakamoto M."/>
            <person name="Ohkuma M."/>
            <person name="Tochio T."/>
            <person name="Endo A."/>
        </authorList>
    </citation>
    <scope>NUCLEOTIDE SEQUENCE</scope>
    <source>
        <strain evidence="1">JCM 17466</strain>
    </source>
</reference>
<dbReference type="PANTHER" id="PTHR34070:SF1">
    <property type="entry name" value="DNA ALKYLATION REPAIR PROTEIN"/>
    <property type="match status" value="1"/>
</dbReference>
<dbReference type="PANTHER" id="PTHR34070">
    <property type="entry name" value="ARMADILLO-TYPE FOLD"/>
    <property type="match status" value="1"/>
</dbReference>
<dbReference type="CDD" id="cd07064">
    <property type="entry name" value="AlkD_like_1"/>
    <property type="match status" value="1"/>
</dbReference>
<protein>
    <recommendedName>
        <fullName evidence="3">DNA alkylation repair enzyme</fullName>
    </recommendedName>
</protein>
<evidence type="ECO:0000313" key="1">
    <source>
        <dbReference type="EMBL" id="GFO85129.1"/>
    </source>
</evidence>
<organism evidence="1 2">
    <name type="scientific">Anaerostipes butyraticus</name>
    <dbReference type="NCBI Taxonomy" id="645466"/>
    <lineage>
        <taxon>Bacteria</taxon>
        <taxon>Bacillati</taxon>
        <taxon>Bacillota</taxon>
        <taxon>Clostridia</taxon>
        <taxon>Lachnospirales</taxon>
        <taxon>Lachnospiraceae</taxon>
        <taxon>Anaerostipes</taxon>
    </lineage>
</organism>
<dbReference type="RefSeq" id="WP_201310839.1">
    <property type="nucleotide sequence ID" value="NZ_BLYI01000031.1"/>
</dbReference>
<proteinExistence type="predicted"/>
<dbReference type="InterPro" id="IPR016024">
    <property type="entry name" value="ARM-type_fold"/>
</dbReference>
<dbReference type="SUPFAM" id="SSF48371">
    <property type="entry name" value="ARM repeat"/>
    <property type="match status" value="1"/>
</dbReference>
<dbReference type="InterPro" id="IPR014825">
    <property type="entry name" value="DNA_alkylation"/>
</dbReference>
<sequence length="219" mass="26781">MNKIDRIRTEFEKRKDPARAVSMAKYMRDQFPFYGIPAPERRKAYREILKEEKKKKMIDWDLLDACYREDHREFQYFVYDYLLAMKRYLVYEDIPRIQTYIQKKSWWDTIDFLDQVIGEIGLKDDRVDALMEQWSVDDDFWLRRIAIDHQLGRKDQMKPELLAKIIKNNLDSDEFFIQKAIGWSLRDYSKTNPRWVRGFIEEHRGQMTPLSLREACRYL</sequence>
<accession>A0A916Q657</accession>
<dbReference type="Pfam" id="PF08713">
    <property type="entry name" value="DNA_alkylation"/>
    <property type="match status" value="1"/>
</dbReference>
<evidence type="ECO:0008006" key="3">
    <source>
        <dbReference type="Google" id="ProtNLM"/>
    </source>
</evidence>
<name>A0A916Q657_9FIRM</name>
<dbReference type="Gene3D" id="1.20.1660.10">
    <property type="entry name" value="Hypothetical protein (EF3068)"/>
    <property type="match status" value="1"/>
</dbReference>
<dbReference type="AlphaFoldDB" id="A0A916Q657"/>